<dbReference type="InterPro" id="IPR003594">
    <property type="entry name" value="HATPase_dom"/>
</dbReference>
<comment type="catalytic activity">
    <reaction evidence="1 6">
        <text>ATP-dependent breakage, passage and rejoining of double-stranded DNA.</text>
        <dbReference type="EC" id="5.6.2.2"/>
    </reaction>
</comment>
<dbReference type="GO" id="GO:0005524">
    <property type="term" value="F:ATP binding"/>
    <property type="evidence" value="ECO:0007669"/>
    <property type="project" value="UniProtKB-UniRule"/>
</dbReference>
<dbReference type="Proteomes" id="UP000269721">
    <property type="component" value="Unassembled WGS sequence"/>
</dbReference>
<dbReference type="InterPro" id="IPR013506">
    <property type="entry name" value="Topo_IIA_bsu_dom2"/>
</dbReference>
<evidence type="ECO:0000259" key="7">
    <source>
        <dbReference type="SMART" id="SM00387"/>
    </source>
</evidence>
<dbReference type="FunFam" id="3.30.230.10:FF:000008">
    <property type="entry name" value="DNA topoisomerase 2"/>
    <property type="match status" value="1"/>
</dbReference>
<dbReference type="PRINTS" id="PR00418">
    <property type="entry name" value="TPI2FAMILY"/>
</dbReference>
<dbReference type="GO" id="GO:0005634">
    <property type="term" value="C:nucleus"/>
    <property type="evidence" value="ECO:0007669"/>
    <property type="project" value="TreeGrafter"/>
</dbReference>
<dbReference type="InterPro" id="IPR001241">
    <property type="entry name" value="Topo_IIA"/>
</dbReference>
<dbReference type="Gene3D" id="3.30.230.10">
    <property type="match status" value="1"/>
</dbReference>
<dbReference type="SUPFAM" id="SSF55874">
    <property type="entry name" value="ATPase domain of HSP90 chaperone/DNA topoisomerase II/histidine kinase"/>
    <property type="match status" value="1"/>
</dbReference>
<protein>
    <recommendedName>
        <fullName evidence="6">DNA topoisomerase 2</fullName>
        <ecNumber evidence="6">5.6.2.2</ecNumber>
    </recommendedName>
</protein>
<dbReference type="EC" id="5.6.2.2" evidence="6"/>
<keyword evidence="6" id="KW-0547">Nucleotide-binding</keyword>
<dbReference type="OrthoDB" id="276498at2759"/>
<dbReference type="CDD" id="cd03481">
    <property type="entry name" value="TopoIIA_Trans_ScTopoIIA"/>
    <property type="match status" value="1"/>
</dbReference>
<dbReference type="GO" id="GO:0003918">
    <property type="term" value="F:DNA topoisomerase type II (double strand cut, ATP-hydrolyzing) activity"/>
    <property type="evidence" value="ECO:0007669"/>
    <property type="project" value="UniProtKB-UniRule"/>
</dbReference>
<comment type="subunit">
    <text evidence="6">Homodimer.</text>
</comment>
<dbReference type="EMBL" id="KZ994254">
    <property type="protein sequence ID" value="RKO93410.1"/>
    <property type="molecule type" value="Genomic_DNA"/>
</dbReference>
<evidence type="ECO:0000256" key="2">
    <source>
        <dbReference type="ARBA" id="ARBA00001946"/>
    </source>
</evidence>
<dbReference type="GO" id="GO:0000819">
    <property type="term" value="P:sister chromatid segregation"/>
    <property type="evidence" value="ECO:0007669"/>
    <property type="project" value="TreeGrafter"/>
</dbReference>
<dbReference type="Pfam" id="PF00204">
    <property type="entry name" value="DNA_gyraseB"/>
    <property type="match status" value="1"/>
</dbReference>
<dbReference type="GO" id="GO:0003677">
    <property type="term" value="F:DNA binding"/>
    <property type="evidence" value="ECO:0007669"/>
    <property type="project" value="UniProtKB-UniRule"/>
</dbReference>
<comment type="similarity">
    <text evidence="6">Belongs to the type II topoisomerase family.</text>
</comment>
<sequence length="424" mass="48139">MVKMEKGKVAQVYQKFTQIEHVLERSDMSGVSKEPETDMLWVPILHESGKMKLERKEITYIPGFYKIFDEILVNAADNKIRDPTTDTIKVTIDRENNEISILNNGTGIPVEIHETENIYIPQLIFGNLLTSSNFDDSEKRMTGGRNGLGAKLTNIYSKELTLETHDSKSGLTYKQTWKQNMRTCLPYKISKSTKKKDYTKITFNPDLDNLNMSKITADTELILKKRVYDLTGSLRGIKVYLDNEHIPISSFKDYISMYLEIQDGKGGDNKAKIVYDRPNERWEVAVAVAESGSFQHVSFVNNISTTKGGSHVAYVADKIVTEVIDMIRKKEKTATVKPAQVKNQLFIFINCLIENSTFDSQTKENMTLRLSHFGSTCSISDGFMKRIANLGIVEKTIAMIREKEGLQLKKTDGQKRSSLSELQN</sequence>
<proteinExistence type="inferred from homology"/>
<accession>A0A4P9WQC0</accession>
<dbReference type="GO" id="GO:0000712">
    <property type="term" value="P:resolution of meiotic recombination intermediates"/>
    <property type="evidence" value="ECO:0007669"/>
    <property type="project" value="TreeGrafter"/>
</dbReference>
<organism evidence="8 9">
    <name type="scientific">Blyttiomyces helicus</name>
    <dbReference type="NCBI Taxonomy" id="388810"/>
    <lineage>
        <taxon>Eukaryota</taxon>
        <taxon>Fungi</taxon>
        <taxon>Fungi incertae sedis</taxon>
        <taxon>Chytridiomycota</taxon>
        <taxon>Chytridiomycota incertae sedis</taxon>
        <taxon>Chytridiomycetes</taxon>
        <taxon>Chytridiomycetes incertae sedis</taxon>
        <taxon>Blyttiomyces</taxon>
    </lineage>
</organism>
<dbReference type="InterPro" id="IPR014721">
    <property type="entry name" value="Ribsml_uS5_D2-typ_fold_subgr"/>
</dbReference>
<reference evidence="9" key="1">
    <citation type="journal article" date="2018" name="Nat. Microbiol.">
        <title>Leveraging single-cell genomics to expand the fungal tree of life.</title>
        <authorList>
            <person name="Ahrendt S.R."/>
            <person name="Quandt C.A."/>
            <person name="Ciobanu D."/>
            <person name="Clum A."/>
            <person name="Salamov A."/>
            <person name="Andreopoulos B."/>
            <person name="Cheng J.F."/>
            <person name="Woyke T."/>
            <person name="Pelin A."/>
            <person name="Henrissat B."/>
            <person name="Reynolds N.K."/>
            <person name="Benny G.L."/>
            <person name="Smith M.E."/>
            <person name="James T.Y."/>
            <person name="Grigoriev I.V."/>
        </authorList>
    </citation>
    <scope>NUCLEOTIDE SEQUENCE [LARGE SCALE GENOMIC DNA]</scope>
</reference>
<feature type="domain" description="Histidine kinase/HSP90-like ATPase" evidence="7">
    <location>
        <begin position="63"/>
        <end position="209"/>
    </location>
</feature>
<evidence type="ECO:0000256" key="6">
    <source>
        <dbReference type="RuleBase" id="RU362094"/>
    </source>
</evidence>
<evidence type="ECO:0000256" key="5">
    <source>
        <dbReference type="ARBA" id="ARBA00023235"/>
    </source>
</evidence>
<dbReference type="InterPro" id="IPR050634">
    <property type="entry name" value="DNA_Topoisomerase_II"/>
</dbReference>
<comment type="function">
    <text evidence="6">Control of topological states of DNA by transient breakage and subsequent rejoining of DNA strands. Topoisomerase II makes double-strand breaks.</text>
</comment>
<dbReference type="GO" id="GO:0006265">
    <property type="term" value="P:DNA topological change"/>
    <property type="evidence" value="ECO:0007669"/>
    <property type="project" value="UniProtKB-UniRule"/>
</dbReference>
<dbReference type="InterPro" id="IPR036890">
    <property type="entry name" value="HATPase_C_sf"/>
</dbReference>
<dbReference type="PANTHER" id="PTHR10169">
    <property type="entry name" value="DNA TOPOISOMERASE/GYRASE"/>
    <property type="match status" value="1"/>
</dbReference>
<evidence type="ECO:0000313" key="8">
    <source>
        <dbReference type="EMBL" id="RKO93410.1"/>
    </source>
</evidence>
<dbReference type="Gene3D" id="3.30.565.10">
    <property type="entry name" value="Histidine kinase-like ATPase, C-terminal domain"/>
    <property type="match status" value="1"/>
</dbReference>
<keyword evidence="5 6" id="KW-0413">Isomerase</keyword>
<dbReference type="SMART" id="SM00387">
    <property type="entry name" value="HATPase_c"/>
    <property type="match status" value="1"/>
</dbReference>
<keyword evidence="9" id="KW-1185">Reference proteome</keyword>
<keyword evidence="8" id="KW-0808">Transferase</keyword>
<keyword evidence="6" id="KW-0067">ATP-binding</keyword>
<keyword evidence="4 6" id="KW-0238">DNA-binding</keyword>
<dbReference type="InterPro" id="IPR020568">
    <property type="entry name" value="Ribosomal_Su5_D2-typ_SF"/>
</dbReference>
<dbReference type="SUPFAM" id="SSF54211">
    <property type="entry name" value="Ribosomal protein S5 domain 2-like"/>
    <property type="match status" value="1"/>
</dbReference>
<dbReference type="CDD" id="cd16930">
    <property type="entry name" value="HATPase_TopII-like"/>
    <property type="match status" value="1"/>
</dbReference>
<gene>
    <name evidence="8" type="ORF">BDK51DRAFT_30440</name>
</gene>
<evidence type="ECO:0000313" key="9">
    <source>
        <dbReference type="Proteomes" id="UP000269721"/>
    </source>
</evidence>
<evidence type="ECO:0000256" key="4">
    <source>
        <dbReference type="ARBA" id="ARBA00023125"/>
    </source>
</evidence>
<dbReference type="GO" id="GO:0016301">
    <property type="term" value="F:kinase activity"/>
    <property type="evidence" value="ECO:0007669"/>
    <property type="project" value="UniProtKB-KW"/>
</dbReference>
<evidence type="ECO:0000256" key="1">
    <source>
        <dbReference type="ARBA" id="ARBA00000185"/>
    </source>
</evidence>
<dbReference type="PANTHER" id="PTHR10169:SF38">
    <property type="entry name" value="DNA TOPOISOMERASE 2"/>
    <property type="match status" value="1"/>
</dbReference>
<dbReference type="Pfam" id="PF02518">
    <property type="entry name" value="HATPase_c"/>
    <property type="match status" value="1"/>
</dbReference>
<keyword evidence="8" id="KW-0418">Kinase</keyword>
<dbReference type="AlphaFoldDB" id="A0A4P9WQC0"/>
<evidence type="ECO:0000256" key="3">
    <source>
        <dbReference type="ARBA" id="ARBA00023029"/>
    </source>
</evidence>
<keyword evidence="3 6" id="KW-0799">Topoisomerase</keyword>
<comment type="cofactor">
    <cofactor evidence="2">
        <name>Mg(2+)</name>
        <dbReference type="ChEBI" id="CHEBI:18420"/>
    </cofactor>
</comment>
<dbReference type="FunFam" id="3.30.565.10:FF:000004">
    <property type="entry name" value="DNA topoisomerase 2"/>
    <property type="match status" value="1"/>
</dbReference>
<dbReference type="SMART" id="SM00433">
    <property type="entry name" value="TOP2c"/>
    <property type="match status" value="1"/>
</dbReference>
<name>A0A4P9WQC0_9FUNG</name>